<proteinExistence type="predicted"/>
<dbReference type="AlphaFoldDB" id="A0AAV7NKI6"/>
<name>A0AAV7NKI6_PLEWA</name>
<protein>
    <submittedName>
        <fullName evidence="1">Uncharacterized protein</fullName>
    </submittedName>
</protein>
<comment type="caution">
    <text evidence="1">The sequence shown here is derived from an EMBL/GenBank/DDBJ whole genome shotgun (WGS) entry which is preliminary data.</text>
</comment>
<evidence type="ECO:0000313" key="1">
    <source>
        <dbReference type="EMBL" id="KAJ1115629.1"/>
    </source>
</evidence>
<accession>A0AAV7NKI6</accession>
<sequence>MYNASAVTSLPNVPLYRHRPLGHVRRWRHPPVYRQLVDLSTMEERHVIITYRLDRATILELCAQLEPDLMSAIRHPTGIPPLVQVLAAVCTANGIPQLKDRRVDSCVVIVWAYFCCRDGGGFVFASLSLIFGVAD</sequence>
<reference evidence="1" key="1">
    <citation type="journal article" date="2022" name="bioRxiv">
        <title>Sequencing and chromosome-scale assembly of the giantPleurodeles waltlgenome.</title>
        <authorList>
            <person name="Brown T."/>
            <person name="Elewa A."/>
            <person name="Iarovenko S."/>
            <person name="Subramanian E."/>
            <person name="Araus A.J."/>
            <person name="Petzold A."/>
            <person name="Susuki M."/>
            <person name="Suzuki K.-i.T."/>
            <person name="Hayashi T."/>
            <person name="Toyoda A."/>
            <person name="Oliveira C."/>
            <person name="Osipova E."/>
            <person name="Leigh N.D."/>
            <person name="Simon A."/>
            <person name="Yun M.H."/>
        </authorList>
    </citation>
    <scope>NUCLEOTIDE SEQUENCE</scope>
    <source>
        <strain evidence="1">20211129_DDA</strain>
        <tissue evidence="1">Liver</tissue>
    </source>
</reference>
<dbReference type="Proteomes" id="UP001066276">
    <property type="component" value="Chromosome 8"/>
</dbReference>
<dbReference type="EMBL" id="JANPWB010000012">
    <property type="protein sequence ID" value="KAJ1115629.1"/>
    <property type="molecule type" value="Genomic_DNA"/>
</dbReference>
<organism evidence="1 2">
    <name type="scientific">Pleurodeles waltl</name>
    <name type="common">Iberian ribbed newt</name>
    <dbReference type="NCBI Taxonomy" id="8319"/>
    <lineage>
        <taxon>Eukaryota</taxon>
        <taxon>Metazoa</taxon>
        <taxon>Chordata</taxon>
        <taxon>Craniata</taxon>
        <taxon>Vertebrata</taxon>
        <taxon>Euteleostomi</taxon>
        <taxon>Amphibia</taxon>
        <taxon>Batrachia</taxon>
        <taxon>Caudata</taxon>
        <taxon>Salamandroidea</taxon>
        <taxon>Salamandridae</taxon>
        <taxon>Pleurodelinae</taxon>
        <taxon>Pleurodeles</taxon>
    </lineage>
</organism>
<evidence type="ECO:0000313" key="2">
    <source>
        <dbReference type="Proteomes" id="UP001066276"/>
    </source>
</evidence>
<keyword evidence="2" id="KW-1185">Reference proteome</keyword>
<gene>
    <name evidence="1" type="ORF">NDU88_003851</name>
</gene>